<reference evidence="3 4" key="1">
    <citation type="submission" date="2014-03" db="EMBL/GenBank/DDBJ databases">
        <title>The Genome Sequence of Plasmodium fragile nilgiri.</title>
        <authorList>
            <consortium name="The Broad Institute Genomics Platform"/>
            <consortium name="The Broad Institute Genome Sequencing Center for Infectious Disease"/>
            <person name="Neafsey D."/>
            <person name="Duraisingh M."/>
            <person name="Young S.K."/>
            <person name="Zeng Q."/>
            <person name="Gargeya S."/>
            <person name="Abouelleil A."/>
            <person name="Alvarado L."/>
            <person name="Chapman S.B."/>
            <person name="Gainer-Dewar J."/>
            <person name="Goldberg J."/>
            <person name="Griggs A."/>
            <person name="Gujja S."/>
            <person name="Hansen M."/>
            <person name="Howarth C."/>
            <person name="Imamovic A."/>
            <person name="Larimer J."/>
            <person name="Pearson M."/>
            <person name="Poon T.W."/>
            <person name="Priest M."/>
            <person name="Roberts A."/>
            <person name="Saif S."/>
            <person name="Shea T."/>
            <person name="Sykes S."/>
            <person name="Wortman J."/>
            <person name="Nusbaum C."/>
            <person name="Birren B."/>
        </authorList>
    </citation>
    <scope>NUCLEOTIDE SEQUENCE [LARGE SCALE GENOMIC DNA]</scope>
    <source>
        <strain evidence="4">nilgiri</strain>
    </source>
</reference>
<name>A0A0D9QJ42_PLAFR</name>
<feature type="domain" description="Growth arrest-specific protein 8" evidence="2">
    <location>
        <begin position="209"/>
        <end position="401"/>
    </location>
</feature>
<proteinExistence type="predicted"/>
<protein>
    <recommendedName>
        <fullName evidence="2">Growth arrest-specific protein 8 domain-containing protein</fullName>
    </recommendedName>
</protein>
<evidence type="ECO:0000313" key="3">
    <source>
        <dbReference type="EMBL" id="KJP85736.1"/>
    </source>
</evidence>
<dbReference type="PANTHER" id="PTHR31543:SF1">
    <property type="entry name" value="HECT DOMAIN-CONTAINING PROTEIN"/>
    <property type="match status" value="1"/>
</dbReference>
<dbReference type="AlphaFoldDB" id="A0A0D9QJ42"/>
<keyword evidence="4" id="KW-1185">Reference proteome</keyword>
<sequence>MKKGTKKNSAKKKEEKKVLLKELKKLKEELAAENKIADEIKEKIKNIDATVFLGYHDIKVLKLEEKKKEIELEENKSHKILSSRKVENVINKFVLKCYEAFLENLSKNEIELHGYTQIGEEDKKTQQANKDYEKLTTMASIQHLNKLNSIVLSQNEMTAEINRRFSSSLKKAKENCSRKINIEREKLDKKRQKVIFKLQSEKNEAIKNILTGYSEKILNMQNYFKLILDDQLGIIQKLENEKLNKRKIFLSKRKHLEELKKDIATHTKKLEQLESDVGILEKNIVDYEKLKTDLKRIKEKRKKQQKILTELKLEVDIKKMLLAKISKEYEGAYARSRMKMYDYLQRVLLENYFLETKIKLQSEALEISNLELSKWKESVDPEQNEILNRTLREKFYKFEKLRKDVDDLIDQNEQNNENYEAIMHLNYFSNEDLDVLKRENVF</sequence>
<dbReference type="GO" id="GO:0005794">
    <property type="term" value="C:Golgi apparatus"/>
    <property type="evidence" value="ECO:0007669"/>
    <property type="project" value="TreeGrafter"/>
</dbReference>
<feature type="coiled-coil region" evidence="1">
    <location>
        <begin position="256"/>
        <end position="314"/>
    </location>
</feature>
<dbReference type="RefSeq" id="XP_012337639.1">
    <property type="nucleotide sequence ID" value="XM_012482216.1"/>
</dbReference>
<dbReference type="GeneID" id="24269920"/>
<dbReference type="PANTHER" id="PTHR31543">
    <property type="entry name" value="DYNEIN REGULATORY COMPLEX SUBUNIT 4"/>
    <property type="match status" value="1"/>
</dbReference>
<dbReference type="Proteomes" id="UP000054561">
    <property type="component" value="Unassembled WGS sequence"/>
</dbReference>
<dbReference type="GO" id="GO:0031267">
    <property type="term" value="F:small GTPase binding"/>
    <property type="evidence" value="ECO:0007669"/>
    <property type="project" value="InterPro"/>
</dbReference>
<dbReference type="GO" id="GO:0031514">
    <property type="term" value="C:motile cilium"/>
    <property type="evidence" value="ECO:0007669"/>
    <property type="project" value="InterPro"/>
</dbReference>
<dbReference type="InterPro" id="IPR025593">
    <property type="entry name" value="GAS8_dom"/>
</dbReference>
<keyword evidence="1" id="KW-0175">Coiled coil</keyword>
<evidence type="ECO:0000313" key="4">
    <source>
        <dbReference type="Proteomes" id="UP000054561"/>
    </source>
</evidence>
<dbReference type="InterPro" id="IPR039308">
    <property type="entry name" value="GAS8"/>
</dbReference>
<feature type="coiled-coil region" evidence="1">
    <location>
        <begin position="9"/>
        <end position="43"/>
    </location>
</feature>
<dbReference type="OMA" id="MKHLQYE"/>
<dbReference type="GO" id="GO:0048870">
    <property type="term" value="P:cell motility"/>
    <property type="evidence" value="ECO:0007669"/>
    <property type="project" value="InterPro"/>
</dbReference>
<dbReference type="OrthoDB" id="384300at2759"/>
<dbReference type="Pfam" id="PF13851">
    <property type="entry name" value="GAS"/>
    <property type="match status" value="1"/>
</dbReference>
<organism evidence="3 4">
    <name type="scientific">Plasmodium fragile</name>
    <dbReference type="NCBI Taxonomy" id="5857"/>
    <lineage>
        <taxon>Eukaryota</taxon>
        <taxon>Sar</taxon>
        <taxon>Alveolata</taxon>
        <taxon>Apicomplexa</taxon>
        <taxon>Aconoidasida</taxon>
        <taxon>Haemosporida</taxon>
        <taxon>Plasmodiidae</taxon>
        <taxon>Plasmodium</taxon>
        <taxon>Plasmodium (Plasmodium)</taxon>
    </lineage>
</organism>
<evidence type="ECO:0000256" key="1">
    <source>
        <dbReference type="SAM" id="Coils"/>
    </source>
</evidence>
<gene>
    <name evidence="3" type="ORF">AK88_04606</name>
</gene>
<dbReference type="GO" id="GO:0008017">
    <property type="term" value="F:microtubule binding"/>
    <property type="evidence" value="ECO:0007669"/>
    <property type="project" value="InterPro"/>
</dbReference>
<dbReference type="VEuPathDB" id="PlasmoDB:AK88_04606"/>
<evidence type="ECO:0000259" key="2">
    <source>
        <dbReference type="Pfam" id="PF13851"/>
    </source>
</evidence>
<accession>A0A0D9QJ42</accession>
<dbReference type="EMBL" id="KQ001713">
    <property type="protein sequence ID" value="KJP85736.1"/>
    <property type="molecule type" value="Genomic_DNA"/>
</dbReference>
<dbReference type="GO" id="GO:0005874">
    <property type="term" value="C:microtubule"/>
    <property type="evidence" value="ECO:0007669"/>
    <property type="project" value="TreeGrafter"/>
</dbReference>